<comment type="caution">
    <text evidence="6">The sequence shown here is derived from an EMBL/GenBank/DDBJ whole genome shotgun (WGS) entry which is preliminary data.</text>
</comment>
<dbReference type="InterPro" id="IPR009061">
    <property type="entry name" value="DNA-bd_dom_put_sf"/>
</dbReference>
<reference evidence="6 7" key="1">
    <citation type="submission" date="2024-09" db="EMBL/GenBank/DDBJ databases">
        <title>Paenibacillus zeirhizospherea sp. nov., isolated from surface of the maize (Zea mays) roots in a horticulture field, Hungary.</title>
        <authorList>
            <person name="Marton D."/>
            <person name="Farkas M."/>
            <person name="Bedics A."/>
            <person name="Toth E."/>
            <person name="Tancsics A."/>
            <person name="Boka K."/>
            <person name="Maroti G."/>
            <person name="Kriszt B."/>
            <person name="Cserhati M."/>
        </authorList>
    </citation>
    <scope>NUCLEOTIDE SEQUENCE [LARGE SCALE GENOMIC DNA]</scope>
    <source>
        <strain evidence="6 7">KCTC 33519</strain>
    </source>
</reference>
<sequence>MSEFEKVYTISEMAEITEQHQSTIRSWEEKLGDAFYVPRDAQNNRYYTSHHIDLIKTIKELRDENYSMPMIQKFILKVMEMRANGFTNSNIEEEGGGQSLVPTQAPGTALQQQQMHSLVVDLSNRLNGFLTNLDNVLNSHIEKNEEMLSRHINELKELSVDSSNEVKAAINQQIQDNMSTIKEGVQETLQNSVNSLSEQMQNNLNEWAVVTREHLVESSTPKRKGLFGLFGGK</sequence>
<gene>
    <name evidence="6" type="ORF">ACE41H_15430</name>
</gene>
<dbReference type="Gene3D" id="1.10.1660.10">
    <property type="match status" value="1"/>
</dbReference>
<keyword evidence="4" id="KW-0804">Transcription</keyword>
<dbReference type="Pfam" id="PF13411">
    <property type="entry name" value="MerR_1"/>
    <property type="match status" value="1"/>
</dbReference>
<protein>
    <submittedName>
        <fullName evidence="6">Helix-turn-helix domain-containing protein</fullName>
    </submittedName>
</protein>
<dbReference type="InterPro" id="IPR000551">
    <property type="entry name" value="MerR-type_HTH_dom"/>
</dbReference>
<dbReference type="PANTHER" id="PTHR30204">
    <property type="entry name" value="REDOX-CYCLING DRUG-SENSING TRANSCRIPTIONAL ACTIVATOR SOXR"/>
    <property type="match status" value="1"/>
</dbReference>
<proteinExistence type="predicted"/>
<evidence type="ECO:0000313" key="6">
    <source>
        <dbReference type="EMBL" id="MFB5268159.1"/>
    </source>
</evidence>
<evidence type="ECO:0000256" key="3">
    <source>
        <dbReference type="ARBA" id="ARBA00023125"/>
    </source>
</evidence>
<dbReference type="SUPFAM" id="SSF46955">
    <property type="entry name" value="Putative DNA-binding domain"/>
    <property type="match status" value="1"/>
</dbReference>
<dbReference type="Gene3D" id="1.20.120.20">
    <property type="entry name" value="Apolipoprotein"/>
    <property type="match status" value="1"/>
</dbReference>
<evidence type="ECO:0000313" key="7">
    <source>
        <dbReference type="Proteomes" id="UP001580346"/>
    </source>
</evidence>
<dbReference type="SMART" id="SM00422">
    <property type="entry name" value="HTH_MERR"/>
    <property type="match status" value="1"/>
</dbReference>
<keyword evidence="7" id="KW-1185">Reference proteome</keyword>
<dbReference type="PANTHER" id="PTHR30204:SF69">
    <property type="entry name" value="MERR-FAMILY TRANSCRIPTIONAL REGULATOR"/>
    <property type="match status" value="1"/>
</dbReference>
<keyword evidence="1" id="KW-0678">Repressor</keyword>
<name>A0ABV5AW92_9BACL</name>
<keyword evidence="2" id="KW-0805">Transcription regulation</keyword>
<dbReference type="Proteomes" id="UP001580346">
    <property type="component" value="Unassembled WGS sequence"/>
</dbReference>
<dbReference type="InterPro" id="IPR047057">
    <property type="entry name" value="MerR_fam"/>
</dbReference>
<keyword evidence="3" id="KW-0238">DNA-binding</keyword>
<evidence type="ECO:0000256" key="4">
    <source>
        <dbReference type="ARBA" id="ARBA00023163"/>
    </source>
</evidence>
<accession>A0ABV5AW92</accession>
<dbReference type="EMBL" id="JBHHMI010000013">
    <property type="protein sequence ID" value="MFB5268159.1"/>
    <property type="molecule type" value="Genomic_DNA"/>
</dbReference>
<evidence type="ECO:0000256" key="2">
    <source>
        <dbReference type="ARBA" id="ARBA00023015"/>
    </source>
</evidence>
<dbReference type="SUPFAM" id="SSF58113">
    <property type="entry name" value="Apolipoprotein A-I"/>
    <property type="match status" value="1"/>
</dbReference>
<feature type="domain" description="HTH merR-type" evidence="5">
    <location>
        <begin position="7"/>
        <end position="77"/>
    </location>
</feature>
<organism evidence="6 7">
    <name type="scientific">Paenibacillus enshidis</name>
    <dbReference type="NCBI Taxonomy" id="1458439"/>
    <lineage>
        <taxon>Bacteria</taxon>
        <taxon>Bacillati</taxon>
        <taxon>Bacillota</taxon>
        <taxon>Bacilli</taxon>
        <taxon>Bacillales</taxon>
        <taxon>Paenibacillaceae</taxon>
        <taxon>Paenibacillus</taxon>
    </lineage>
</organism>
<evidence type="ECO:0000259" key="5">
    <source>
        <dbReference type="PROSITE" id="PS50937"/>
    </source>
</evidence>
<evidence type="ECO:0000256" key="1">
    <source>
        <dbReference type="ARBA" id="ARBA00022491"/>
    </source>
</evidence>
<dbReference type="PROSITE" id="PS50937">
    <property type="entry name" value="HTH_MERR_2"/>
    <property type="match status" value="1"/>
</dbReference>
<dbReference type="RefSeq" id="WP_375356310.1">
    <property type="nucleotide sequence ID" value="NZ_JBHHMI010000013.1"/>
</dbReference>